<dbReference type="Gene3D" id="2.60.40.1190">
    <property type="match status" value="1"/>
</dbReference>
<dbReference type="STRING" id="394096.DB31_8209"/>
<dbReference type="OrthoDB" id="5492503at2"/>
<proteinExistence type="predicted"/>
<dbReference type="Proteomes" id="UP000028725">
    <property type="component" value="Unassembled WGS sequence"/>
</dbReference>
<feature type="signal peptide" evidence="1">
    <location>
        <begin position="1"/>
        <end position="19"/>
    </location>
</feature>
<sequence>MRALLLALSFLIAPALASAQEERPTKVVPALAKAPKLDGVLKDLAPALTLRAPASTESAGFNTRVAWRKDTLYVGVEATDDQLLARDLFTLTLFFPGAGPTAIGNTFRFAFDGKRPSPAESGTSAFAQEQVQIGVDRKEKALNLEIAIPVTAFPRFPAVEPLVFDLCVTFEDQDAVGDKPTPLSNCKDGGMLGEALKLPDEFRKNLKLKPPEDVISLEATRGGWLGWGVLHYPVWVEAEKPLTSDSLRAMVALDSVDPEKVNVNVPETLLLSGGRTLLTVVSGKDPYAVEGKCEGDHELRLGIYLLQGRGNKTATRALEWPAATCALGRALSVSLEEEDGALSIGYSNGAIINFAWSGDHFERTELGKR</sequence>
<dbReference type="EMBL" id="JMCB01000007">
    <property type="protein sequence ID" value="KFE67726.1"/>
    <property type="molecule type" value="Genomic_DNA"/>
</dbReference>
<dbReference type="AlphaFoldDB" id="A0A085WJ63"/>
<protein>
    <recommendedName>
        <fullName evidence="4">Carbohydrate-binding domain-containing protein</fullName>
    </recommendedName>
</protein>
<keyword evidence="1" id="KW-0732">Signal</keyword>
<gene>
    <name evidence="2" type="ORF">DB31_8209</name>
</gene>
<accession>A0A085WJ63</accession>
<dbReference type="SUPFAM" id="SSF49344">
    <property type="entry name" value="CBD9-like"/>
    <property type="match status" value="1"/>
</dbReference>
<feature type="chain" id="PRO_5001799911" description="Carbohydrate-binding domain-containing protein" evidence="1">
    <location>
        <begin position="20"/>
        <end position="369"/>
    </location>
</feature>
<keyword evidence="3" id="KW-1185">Reference proteome</keyword>
<name>A0A085WJ63_9BACT</name>
<evidence type="ECO:0000313" key="2">
    <source>
        <dbReference type="EMBL" id="KFE67726.1"/>
    </source>
</evidence>
<dbReference type="RefSeq" id="WP_044190596.1">
    <property type="nucleotide sequence ID" value="NZ_JMCB01000007.1"/>
</dbReference>
<reference evidence="2 3" key="1">
    <citation type="submission" date="2014-04" db="EMBL/GenBank/DDBJ databases">
        <title>Genome assembly of Hyalangium minutum DSM 14724.</title>
        <authorList>
            <person name="Sharma G."/>
            <person name="Subramanian S."/>
        </authorList>
    </citation>
    <scope>NUCLEOTIDE SEQUENCE [LARGE SCALE GENOMIC DNA]</scope>
    <source>
        <strain evidence="2 3">DSM 14724</strain>
    </source>
</reference>
<dbReference type="PATRIC" id="fig|394096.3.peg.4250"/>
<evidence type="ECO:0000256" key="1">
    <source>
        <dbReference type="SAM" id="SignalP"/>
    </source>
</evidence>
<evidence type="ECO:0000313" key="3">
    <source>
        <dbReference type="Proteomes" id="UP000028725"/>
    </source>
</evidence>
<comment type="caution">
    <text evidence="2">The sequence shown here is derived from an EMBL/GenBank/DDBJ whole genome shotgun (WGS) entry which is preliminary data.</text>
</comment>
<organism evidence="2 3">
    <name type="scientific">Hyalangium minutum</name>
    <dbReference type="NCBI Taxonomy" id="394096"/>
    <lineage>
        <taxon>Bacteria</taxon>
        <taxon>Pseudomonadati</taxon>
        <taxon>Myxococcota</taxon>
        <taxon>Myxococcia</taxon>
        <taxon>Myxococcales</taxon>
        <taxon>Cystobacterineae</taxon>
        <taxon>Archangiaceae</taxon>
        <taxon>Hyalangium</taxon>
    </lineage>
</organism>
<evidence type="ECO:0008006" key="4">
    <source>
        <dbReference type="Google" id="ProtNLM"/>
    </source>
</evidence>